<dbReference type="SUPFAM" id="SSF88946">
    <property type="entry name" value="Sigma2 domain of RNA polymerase sigma factors"/>
    <property type="match status" value="1"/>
</dbReference>
<feature type="domain" description="RNA polymerase sigma-70 region 2" evidence="5">
    <location>
        <begin position="20"/>
        <end position="86"/>
    </location>
</feature>
<gene>
    <name evidence="6" type="ORF">HW115_07110</name>
</gene>
<dbReference type="InterPro" id="IPR039425">
    <property type="entry name" value="RNA_pol_sigma-70-like"/>
</dbReference>
<evidence type="ECO:0000256" key="2">
    <source>
        <dbReference type="ARBA" id="ARBA00023015"/>
    </source>
</evidence>
<organism evidence="6 7">
    <name type="scientific">Oceaniferula marina</name>
    <dbReference type="NCBI Taxonomy" id="2748318"/>
    <lineage>
        <taxon>Bacteria</taxon>
        <taxon>Pseudomonadati</taxon>
        <taxon>Verrucomicrobiota</taxon>
        <taxon>Verrucomicrobiia</taxon>
        <taxon>Verrucomicrobiales</taxon>
        <taxon>Verrucomicrobiaceae</taxon>
        <taxon>Oceaniferula</taxon>
    </lineage>
</organism>
<keyword evidence="7" id="KW-1185">Reference proteome</keyword>
<evidence type="ECO:0000313" key="6">
    <source>
        <dbReference type="EMBL" id="NWK55374.1"/>
    </source>
</evidence>
<dbReference type="InterPro" id="IPR013325">
    <property type="entry name" value="RNA_pol_sigma_r2"/>
</dbReference>
<dbReference type="InterPro" id="IPR014284">
    <property type="entry name" value="RNA_pol_sigma-70_dom"/>
</dbReference>
<accession>A0A851GMP2</accession>
<dbReference type="NCBIfam" id="TIGR02989">
    <property type="entry name" value="Sig-70_gvs1"/>
    <property type="match status" value="1"/>
</dbReference>
<keyword evidence="2" id="KW-0805">Transcription regulation</keyword>
<dbReference type="Pfam" id="PF04542">
    <property type="entry name" value="Sigma70_r2"/>
    <property type="match status" value="1"/>
</dbReference>
<comment type="similarity">
    <text evidence="1">Belongs to the sigma-70 factor family. ECF subfamily.</text>
</comment>
<dbReference type="Gene3D" id="1.10.10.10">
    <property type="entry name" value="Winged helix-like DNA-binding domain superfamily/Winged helix DNA-binding domain"/>
    <property type="match status" value="1"/>
</dbReference>
<dbReference type="EMBL" id="JACBAZ010000002">
    <property type="protein sequence ID" value="NWK55374.1"/>
    <property type="molecule type" value="Genomic_DNA"/>
</dbReference>
<keyword evidence="4" id="KW-0804">Transcription</keyword>
<evidence type="ECO:0000256" key="4">
    <source>
        <dbReference type="ARBA" id="ARBA00023163"/>
    </source>
</evidence>
<evidence type="ECO:0000313" key="7">
    <source>
        <dbReference type="Proteomes" id="UP000557872"/>
    </source>
</evidence>
<dbReference type="RefSeq" id="WP_178931891.1">
    <property type="nucleotide sequence ID" value="NZ_JACBAZ010000002.1"/>
</dbReference>
<dbReference type="Proteomes" id="UP000557872">
    <property type="component" value="Unassembled WGS sequence"/>
</dbReference>
<dbReference type="PANTHER" id="PTHR43133:SF51">
    <property type="entry name" value="RNA POLYMERASE SIGMA FACTOR"/>
    <property type="match status" value="1"/>
</dbReference>
<evidence type="ECO:0000259" key="5">
    <source>
        <dbReference type="Pfam" id="PF04542"/>
    </source>
</evidence>
<proteinExistence type="inferred from homology"/>
<dbReference type="InterPro" id="IPR007627">
    <property type="entry name" value="RNA_pol_sigma70_r2"/>
</dbReference>
<dbReference type="GO" id="GO:0006352">
    <property type="term" value="P:DNA-templated transcription initiation"/>
    <property type="evidence" value="ECO:0007669"/>
    <property type="project" value="InterPro"/>
</dbReference>
<sequence length="186" mass="21749">MPAEFTNQSKDEPEPFDQLVIDHQAALYAFIRSMIFNPQDARDTLQDVNIILYRKQEAFIPGTNFKAWAFTVARFECLNYLSRHKKTQWTTLDTGLLESLADMAEEETHDIQPWLAALKQCVQILPENAQQLIDKRYRQQIPMEHTAVTENLSIPALKQKLYRVRNRLRKCILTRLEEQKNSTNSP</sequence>
<dbReference type="InterPro" id="IPR014331">
    <property type="entry name" value="RNA_pol_sigma70_ECF_RHOBA"/>
</dbReference>
<dbReference type="AlphaFoldDB" id="A0A851GMP2"/>
<protein>
    <submittedName>
        <fullName evidence="6">Sigma-70 family RNA polymerase sigma factor</fullName>
    </submittedName>
</protein>
<evidence type="ECO:0000256" key="1">
    <source>
        <dbReference type="ARBA" id="ARBA00010641"/>
    </source>
</evidence>
<dbReference type="PANTHER" id="PTHR43133">
    <property type="entry name" value="RNA POLYMERASE ECF-TYPE SIGMA FACTO"/>
    <property type="match status" value="1"/>
</dbReference>
<dbReference type="NCBIfam" id="TIGR02937">
    <property type="entry name" value="sigma70-ECF"/>
    <property type="match status" value="1"/>
</dbReference>
<name>A0A851GMP2_9BACT</name>
<dbReference type="SUPFAM" id="SSF88659">
    <property type="entry name" value="Sigma3 and sigma4 domains of RNA polymerase sigma factors"/>
    <property type="match status" value="1"/>
</dbReference>
<reference evidence="6 7" key="1">
    <citation type="submission" date="2020-07" db="EMBL/GenBank/DDBJ databases">
        <title>Roseicoccus Jingziensis gen. nov., sp. nov., isolated from coastal seawater.</title>
        <authorList>
            <person name="Feng X."/>
        </authorList>
    </citation>
    <scope>NUCLEOTIDE SEQUENCE [LARGE SCALE GENOMIC DNA]</scope>
    <source>
        <strain evidence="6 7">N1E253</strain>
    </source>
</reference>
<comment type="caution">
    <text evidence="6">The sequence shown here is derived from an EMBL/GenBank/DDBJ whole genome shotgun (WGS) entry which is preliminary data.</text>
</comment>
<dbReference type="Gene3D" id="1.10.1740.10">
    <property type="match status" value="1"/>
</dbReference>
<dbReference type="InterPro" id="IPR036388">
    <property type="entry name" value="WH-like_DNA-bd_sf"/>
</dbReference>
<dbReference type="GO" id="GO:0016987">
    <property type="term" value="F:sigma factor activity"/>
    <property type="evidence" value="ECO:0007669"/>
    <property type="project" value="UniProtKB-KW"/>
</dbReference>
<keyword evidence="3" id="KW-0731">Sigma factor</keyword>
<evidence type="ECO:0000256" key="3">
    <source>
        <dbReference type="ARBA" id="ARBA00023082"/>
    </source>
</evidence>
<dbReference type="InterPro" id="IPR013324">
    <property type="entry name" value="RNA_pol_sigma_r3/r4-like"/>
</dbReference>